<feature type="transmembrane region" description="Helical" evidence="7">
    <location>
        <begin position="182"/>
        <end position="203"/>
    </location>
</feature>
<name>A0A9E2L507_9SPIR</name>
<dbReference type="InterPro" id="IPR035906">
    <property type="entry name" value="MetI-like_sf"/>
</dbReference>
<evidence type="ECO:0000256" key="6">
    <source>
        <dbReference type="ARBA" id="ARBA00023136"/>
    </source>
</evidence>
<evidence type="ECO:0000313" key="9">
    <source>
        <dbReference type="EMBL" id="MBU3850903.1"/>
    </source>
</evidence>
<sequence>MKIVNEKTPGYILLSLWVLFTIVTLIWIAFASLSTSRAIMQGKVFTFPEGIHPENFARAWGANNISVFFFNSALYSVVGTFFSILISAPAAYVLARYTFIGDKAIKSGFIMAMSLPSIMIVLPLFSLATQLHLTGTKIILLILYSCMAVPFTTIFLITFFANLSKTYEEAAAIDGYSPMRTFWTIMLPLAQPGIVTVGIFNFMNIWNEYFMSLVFGSSSKNMSVGPGLKSVLASMQYTGDWGGLFAAVLIVFLPTFLIYVFLSEKIIAGVTGGGIKG</sequence>
<evidence type="ECO:0000256" key="7">
    <source>
        <dbReference type="RuleBase" id="RU363032"/>
    </source>
</evidence>
<keyword evidence="5 7" id="KW-1133">Transmembrane helix</keyword>
<dbReference type="Gene3D" id="1.10.3720.10">
    <property type="entry name" value="MetI-like"/>
    <property type="match status" value="1"/>
</dbReference>
<dbReference type="GO" id="GO:0005886">
    <property type="term" value="C:plasma membrane"/>
    <property type="evidence" value="ECO:0007669"/>
    <property type="project" value="UniProtKB-SubCell"/>
</dbReference>
<gene>
    <name evidence="9" type="ORF">IAA16_10085</name>
</gene>
<evidence type="ECO:0000313" key="10">
    <source>
        <dbReference type="Proteomes" id="UP000823914"/>
    </source>
</evidence>
<proteinExistence type="inferred from homology"/>
<evidence type="ECO:0000256" key="5">
    <source>
        <dbReference type="ARBA" id="ARBA00022989"/>
    </source>
</evidence>
<feature type="transmembrane region" description="Helical" evidence="7">
    <location>
        <begin position="107"/>
        <end position="126"/>
    </location>
</feature>
<dbReference type="CDD" id="cd06261">
    <property type="entry name" value="TM_PBP2"/>
    <property type="match status" value="1"/>
</dbReference>
<protein>
    <submittedName>
        <fullName evidence="9">Carbohydrate ABC transporter permease</fullName>
    </submittedName>
</protein>
<dbReference type="Pfam" id="PF00528">
    <property type="entry name" value="BPD_transp_1"/>
    <property type="match status" value="1"/>
</dbReference>
<accession>A0A9E2L507</accession>
<feature type="transmembrane region" description="Helical" evidence="7">
    <location>
        <begin position="12"/>
        <end position="33"/>
    </location>
</feature>
<keyword evidence="2 7" id="KW-0813">Transport</keyword>
<evidence type="ECO:0000259" key="8">
    <source>
        <dbReference type="PROSITE" id="PS50928"/>
    </source>
</evidence>
<dbReference type="EMBL" id="JAHLFV010000232">
    <property type="protein sequence ID" value="MBU3850903.1"/>
    <property type="molecule type" value="Genomic_DNA"/>
</dbReference>
<comment type="similarity">
    <text evidence="7">Belongs to the binding-protein-dependent transport system permease family.</text>
</comment>
<keyword evidence="6 7" id="KW-0472">Membrane</keyword>
<dbReference type="PANTHER" id="PTHR43744">
    <property type="entry name" value="ABC TRANSPORTER PERMEASE PROTEIN MG189-RELATED-RELATED"/>
    <property type="match status" value="1"/>
</dbReference>
<keyword evidence="3" id="KW-1003">Cell membrane</keyword>
<comment type="caution">
    <text evidence="9">The sequence shown here is derived from an EMBL/GenBank/DDBJ whole genome shotgun (WGS) entry which is preliminary data.</text>
</comment>
<comment type="subcellular location">
    <subcellularLocation>
        <location evidence="1 7">Cell membrane</location>
        <topology evidence="1 7">Multi-pass membrane protein</topology>
    </subcellularLocation>
</comment>
<evidence type="ECO:0000256" key="1">
    <source>
        <dbReference type="ARBA" id="ARBA00004651"/>
    </source>
</evidence>
<feature type="domain" description="ABC transmembrane type-1" evidence="8">
    <location>
        <begin position="69"/>
        <end position="262"/>
    </location>
</feature>
<dbReference type="PROSITE" id="PS50928">
    <property type="entry name" value="ABC_TM1"/>
    <property type="match status" value="1"/>
</dbReference>
<evidence type="ECO:0000256" key="2">
    <source>
        <dbReference type="ARBA" id="ARBA00022448"/>
    </source>
</evidence>
<reference evidence="9" key="2">
    <citation type="submission" date="2021-04" db="EMBL/GenBank/DDBJ databases">
        <authorList>
            <person name="Gilroy R."/>
        </authorList>
    </citation>
    <scope>NUCLEOTIDE SEQUENCE</scope>
    <source>
        <strain evidence="9">Gambia15-2214</strain>
    </source>
</reference>
<dbReference type="InterPro" id="IPR000515">
    <property type="entry name" value="MetI-like"/>
</dbReference>
<feature type="transmembrane region" description="Helical" evidence="7">
    <location>
        <begin position="241"/>
        <end position="262"/>
    </location>
</feature>
<organism evidence="9 10">
    <name type="scientific">Candidatus Treponema excrementipullorum</name>
    <dbReference type="NCBI Taxonomy" id="2838768"/>
    <lineage>
        <taxon>Bacteria</taxon>
        <taxon>Pseudomonadati</taxon>
        <taxon>Spirochaetota</taxon>
        <taxon>Spirochaetia</taxon>
        <taxon>Spirochaetales</taxon>
        <taxon>Treponemataceae</taxon>
        <taxon>Treponema</taxon>
    </lineage>
</organism>
<evidence type="ECO:0000256" key="4">
    <source>
        <dbReference type="ARBA" id="ARBA00022692"/>
    </source>
</evidence>
<dbReference type="AlphaFoldDB" id="A0A9E2L507"/>
<feature type="transmembrane region" description="Helical" evidence="7">
    <location>
        <begin position="73"/>
        <end position="95"/>
    </location>
</feature>
<keyword evidence="4 7" id="KW-0812">Transmembrane</keyword>
<dbReference type="GO" id="GO:0055085">
    <property type="term" value="P:transmembrane transport"/>
    <property type="evidence" value="ECO:0007669"/>
    <property type="project" value="InterPro"/>
</dbReference>
<dbReference type="Proteomes" id="UP000823914">
    <property type="component" value="Unassembled WGS sequence"/>
</dbReference>
<reference evidence="9" key="1">
    <citation type="journal article" date="2021" name="PeerJ">
        <title>Extensive microbial diversity within the chicken gut microbiome revealed by metagenomics and culture.</title>
        <authorList>
            <person name="Gilroy R."/>
            <person name="Ravi A."/>
            <person name="Getino M."/>
            <person name="Pursley I."/>
            <person name="Horton D.L."/>
            <person name="Alikhan N.F."/>
            <person name="Baker D."/>
            <person name="Gharbi K."/>
            <person name="Hall N."/>
            <person name="Watson M."/>
            <person name="Adriaenssens E.M."/>
            <person name="Foster-Nyarko E."/>
            <person name="Jarju S."/>
            <person name="Secka A."/>
            <person name="Antonio M."/>
            <person name="Oren A."/>
            <person name="Chaudhuri R.R."/>
            <person name="La Ragione R."/>
            <person name="Hildebrand F."/>
            <person name="Pallen M.J."/>
        </authorList>
    </citation>
    <scope>NUCLEOTIDE SEQUENCE</scope>
    <source>
        <strain evidence="9">Gambia15-2214</strain>
    </source>
</reference>
<feature type="transmembrane region" description="Helical" evidence="7">
    <location>
        <begin position="138"/>
        <end position="161"/>
    </location>
</feature>
<evidence type="ECO:0000256" key="3">
    <source>
        <dbReference type="ARBA" id="ARBA00022475"/>
    </source>
</evidence>
<dbReference type="PANTHER" id="PTHR43744:SF12">
    <property type="entry name" value="ABC TRANSPORTER PERMEASE PROTEIN MG189-RELATED"/>
    <property type="match status" value="1"/>
</dbReference>
<dbReference type="SUPFAM" id="SSF161098">
    <property type="entry name" value="MetI-like"/>
    <property type="match status" value="1"/>
</dbReference>